<proteinExistence type="predicted"/>
<keyword evidence="1" id="KW-0812">Transmembrane</keyword>
<reference evidence="3" key="1">
    <citation type="submission" date="2017-04" db="EMBL/GenBank/DDBJ databases">
        <title>Finegoldia magna isolated from orthopedic joint implant-associated infections.</title>
        <authorList>
            <person name="Bjorklund S."/>
            <person name="Bruggemann H."/>
            <person name="Jensen A."/>
            <person name="Hellmark B."/>
            <person name="Soderquist B."/>
        </authorList>
    </citation>
    <scope>NUCLEOTIDE SEQUENCE [LARGE SCALE GENOMIC DNA]</scope>
    <source>
        <strain evidence="3">CCUG 54800</strain>
    </source>
</reference>
<feature type="transmembrane region" description="Helical" evidence="1">
    <location>
        <begin position="63"/>
        <end position="81"/>
    </location>
</feature>
<name>A0A233V967_FINMA</name>
<comment type="caution">
    <text evidence="2">The sequence shown here is derived from an EMBL/GenBank/DDBJ whole genome shotgun (WGS) entry which is preliminary data.</text>
</comment>
<sequence>MRRMKSKYLSGICKLIYLITVILIFIVNKRNIQLPKITLILLVGINMFSFAANIFLSEISKKLKIGIILSLVIFYVIFLILI</sequence>
<feature type="transmembrane region" description="Helical" evidence="1">
    <location>
        <begin position="34"/>
        <end position="56"/>
    </location>
</feature>
<dbReference type="Proteomes" id="UP000215413">
    <property type="component" value="Unassembled WGS sequence"/>
</dbReference>
<keyword evidence="1" id="KW-0472">Membrane</keyword>
<dbReference type="AlphaFoldDB" id="A0A233V967"/>
<organism evidence="2 3">
    <name type="scientific">Finegoldia magna</name>
    <name type="common">Peptostreptococcus magnus</name>
    <dbReference type="NCBI Taxonomy" id="1260"/>
    <lineage>
        <taxon>Bacteria</taxon>
        <taxon>Bacillati</taxon>
        <taxon>Bacillota</taxon>
        <taxon>Tissierellia</taxon>
        <taxon>Tissierellales</taxon>
        <taxon>Peptoniphilaceae</taxon>
        <taxon>Finegoldia</taxon>
    </lineage>
</organism>
<evidence type="ECO:0000313" key="2">
    <source>
        <dbReference type="EMBL" id="OXZ28938.1"/>
    </source>
</evidence>
<gene>
    <name evidence="2" type="ORF">B9N49_00895</name>
</gene>
<accession>A0A233V967</accession>
<keyword evidence="1" id="KW-1133">Transmembrane helix</keyword>
<protein>
    <submittedName>
        <fullName evidence="2">Uncharacterized protein</fullName>
    </submittedName>
</protein>
<feature type="transmembrane region" description="Helical" evidence="1">
    <location>
        <begin position="12"/>
        <end position="28"/>
    </location>
</feature>
<evidence type="ECO:0000313" key="3">
    <source>
        <dbReference type="Proteomes" id="UP000215413"/>
    </source>
</evidence>
<evidence type="ECO:0000256" key="1">
    <source>
        <dbReference type="SAM" id="Phobius"/>
    </source>
</evidence>
<dbReference type="RefSeq" id="WP_094205151.1">
    <property type="nucleotide sequence ID" value="NZ_JAWERR010000017.1"/>
</dbReference>
<dbReference type="EMBL" id="NDYC01000006">
    <property type="protein sequence ID" value="OXZ28938.1"/>
    <property type="molecule type" value="Genomic_DNA"/>
</dbReference>